<name>A0ACB5TD75_AMBMO</name>
<evidence type="ECO:0000313" key="2">
    <source>
        <dbReference type="Proteomes" id="UP001165064"/>
    </source>
</evidence>
<evidence type="ECO:0000313" key="1">
    <source>
        <dbReference type="EMBL" id="GME85743.1"/>
    </source>
</evidence>
<dbReference type="EMBL" id="BSXS01006605">
    <property type="protein sequence ID" value="GME85743.1"/>
    <property type="molecule type" value="Genomic_DNA"/>
</dbReference>
<organism evidence="1 2">
    <name type="scientific">Ambrosiozyma monospora</name>
    <name type="common">Yeast</name>
    <name type="synonym">Endomycopsis monosporus</name>
    <dbReference type="NCBI Taxonomy" id="43982"/>
    <lineage>
        <taxon>Eukaryota</taxon>
        <taxon>Fungi</taxon>
        <taxon>Dikarya</taxon>
        <taxon>Ascomycota</taxon>
        <taxon>Saccharomycotina</taxon>
        <taxon>Pichiomycetes</taxon>
        <taxon>Pichiales</taxon>
        <taxon>Pichiaceae</taxon>
        <taxon>Ambrosiozyma</taxon>
    </lineage>
</organism>
<keyword evidence="2" id="KW-1185">Reference proteome</keyword>
<sequence>MPLNSLLRDKDHDDDDGRLVLENSELRTQVDELKNELKHANAEKADAEDHYDSLYEKYKSVCKELSEAKAVVAASKSDDKVKELHSDEYFDKYMELAEAHNVLKNHATKLRSKLIDKTAELKDLQTEFDQVSNEKNNDVKVTTSSNDDSLRNHLQADNEQLQLKLDGALQEVEELKFKLNNSVNDLERKTKLLDDAEEKLVEKSKLLAFFSC</sequence>
<reference evidence="1" key="1">
    <citation type="submission" date="2023-04" db="EMBL/GenBank/DDBJ databases">
        <title>Ambrosiozyma monospora NBRC 10751.</title>
        <authorList>
            <person name="Ichikawa N."/>
            <person name="Sato H."/>
            <person name="Tonouchi N."/>
        </authorList>
    </citation>
    <scope>NUCLEOTIDE SEQUENCE</scope>
    <source>
        <strain evidence="1">NBRC 10751</strain>
    </source>
</reference>
<proteinExistence type="predicted"/>
<comment type="caution">
    <text evidence="1">The sequence shown here is derived from an EMBL/GenBank/DDBJ whole genome shotgun (WGS) entry which is preliminary data.</text>
</comment>
<gene>
    <name evidence="1" type="ORF">Amon02_000776600</name>
</gene>
<accession>A0ACB5TD75</accession>
<dbReference type="Proteomes" id="UP001165064">
    <property type="component" value="Unassembled WGS sequence"/>
</dbReference>
<protein>
    <submittedName>
        <fullName evidence="1">Unnamed protein product</fullName>
    </submittedName>
</protein>